<dbReference type="PANTHER" id="PTHR35145">
    <property type="entry name" value="CYTOPLASMIC PROTEIN-RELATED"/>
    <property type="match status" value="1"/>
</dbReference>
<proteinExistence type="predicted"/>
<accession>A0ABY2E986</accession>
<dbReference type="Proteomes" id="UP000504882">
    <property type="component" value="Unassembled WGS sequence"/>
</dbReference>
<dbReference type="Gene3D" id="3.90.1150.30">
    <property type="match status" value="1"/>
</dbReference>
<protein>
    <submittedName>
        <fullName evidence="1">MmcQ/YjbR family DNA-binding protein</fullName>
    </submittedName>
</protein>
<dbReference type="InterPro" id="IPR007351">
    <property type="entry name" value="YjbR"/>
</dbReference>
<comment type="caution">
    <text evidence="1">The sequence shown here is derived from an EMBL/GenBank/DDBJ whole genome shotgun (WGS) entry which is preliminary data.</text>
</comment>
<dbReference type="GO" id="GO:0003677">
    <property type="term" value="F:DNA binding"/>
    <property type="evidence" value="ECO:0007669"/>
    <property type="project" value="UniProtKB-KW"/>
</dbReference>
<evidence type="ECO:0000313" key="1">
    <source>
        <dbReference type="EMBL" id="TDE99063.1"/>
    </source>
</evidence>
<dbReference type="Pfam" id="PF04237">
    <property type="entry name" value="YjbR"/>
    <property type="match status" value="1"/>
</dbReference>
<dbReference type="EMBL" id="SMNA01000001">
    <property type="protein sequence ID" value="TDE99063.1"/>
    <property type="molecule type" value="Genomic_DNA"/>
</dbReference>
<organism evidence="1 2">
    <name type="scientific">Occultella glacieicola</name>
    <dbReference type="NCBI Taxonomy" id="2518684"/>
    <lineage>
        <taxon>Bacteria</taxon>
        <taxon>Bacillati</taxon>
        <taxon>Actinomycetota</taxon>
        <taxon>Actinomycetes</taxon>
        <taxon>Micrococcales</taxon>
        <taxon>Ruaniaceae</taxon>
        <taxon>Occultella</taxon>
    </lineage>
</organism>
<sequence>MTRTGAWAQAAEWCHSVCLELPSATLDHPFGPDSDVLRVHGKMFALITGVPHVSEHLLVNLKADPVEVPLLIGTHDFVLPAWHMNKKHWISVALGPDADRGLVAGLIEDSYDTVVSALPANTRRSLNWARDRSAAEPSGR</sequence>
<reference evidence="1 2" key="1">
    <citation type="submission" date="2019-03" db="EMBL/GenBank/DDBJ databases">
        <title>Genomic features of bacteria from cold environments.</title>
        <authorList>
            <person name="Shen L."/>
        </authorList>
    </citation>
    <scope>NUCLEOTIDE SEQUENCE [LARGE SCALE GENOMIC DNA]</scope>
    <source>
        <strain evidence="2">T3246-1</strain>
    </source>
</reference>
<gene>
    <name evidence="1" type="ORF">EXU48_02455</name>
</gene>
<keyword evidence="2" id="KW-1185">Reference proteome</keyword>
<dbReference type="PANTHER" id="PTHR35145:SF1">
    <property type="entry name" value="CYTOPLASMIC PROTEIN"/>
    <property type="match status" value="1"/>
</dbReference>
<keyword evidence="1" id="KW-0238">DNA-binding</keyword>
<dbReference type="RefSeq" id="WP_133105965.1">
    <property type="nucleotide sequence ID" value="NZ_SMNA01000001.1"/>
</dbReference>
<evidence type="ECO:0000313" key="2">
    <source>
        <dbReference type="Proteomes" id="UP000504882"/>
    </source>
</evidence>
<dbReference type="SUPFAM" id="SSF142906">
    <property type="entry name" value="YjbR-like"/>
    <property type="match status" value="1"/>
</dbReference>
<dbReference type="InterPro" id="IPR058532">
    <property type="entry name" value="YjbR/MT2646/Rv2570-like"/>
</dbReference>
<name>A0ABY2E986_9MICO</name>
<dbReference type="InterPro" id="IPR038056">
    <property type="entry name" value="YjbR-like_sf"/>
</dbReference>